<evidence type="ECO:0000313" key="3">
    <source>
        <dbReference type="Proteomes" id="UP000664349"/>
    </source>
</evidence>
<keyword evidence="1" id="KW-0812">Transmembrane</keyword>
<gene>
    <name evidence="2" type="ORF">J1C50_04770</name>
</gene>
<dbReference type="Proteomes" id="UP000664349">
    <property type="component" value="Unassembled WGS sequence"/>
</dbReference>
<evidence type="ECO:0000313" key="2">
    <source>
        <dbReference type="EMBL" id="MBO0414813.1"/>
    </source>
</evidence>
<dbReference type="EMBL" id="JAFLRD010000003">
    <property type="protein sequence ID" value="MBO0414813.1"/>
    <property type="molecule type" value="Genomic_DNA"/>
</dbReference>
<evidence type="ECO:0000256" key="1">
    <source>
        <dbReference type="SAM" id="Phobius"/>
    </source>
</evidence>
<feature type="transmembrane region" description="Helical" evidence="1">
    <location>
        <begin position="12"/>
        <end position="33"/>
    </location>
</feature>
<reference evidence="2 3" key="1">
    <citation type="submission" date="2021-03" db="EMBL/GenBank/DDBJ databases">
        <title>First Case of infection caused by Chromobacterium haemolyticum derived from water in China.</title>
        <authorList>
            <person name="Chen J."/>
            <person name="Liu C."/>
        </authorList>
    </citation>
    <scope>NUCLEOTIDE SEQUENCE [LARGE SCALE GENOMIC DNA]</scope>
    <source>
        <strain evidence="2 3">WJ-5</strain>
    </source>
</reference>
<dbReference type="RefSeq" id="WP_157222177.1">
    <property type="nucleotide sequence ID" value="NZ_AP019312.1"/>
</dbReference>
<accession>A0ABS3GID9</accession>
<keyword evidence="1" id="KW-0472">Membrane</keyword>
<organism evidence="2 3">
    <name type="scientific">Chromobacterium haemolyticum</name>
    <dbReference type="NCBI Taxonomy" id="394935"/>
    <lineage>
        <taxon>Bacteria</taxon>
        <taxon>Pseudomonadati</taxon>
        <taxon>Pseudomonadota</taxon>
        <taxon>Betaproteobacteria</taxon>
        <taxon>Neisseriales</taxon>
        <taxon>Chromobacteriaceae</taxon>
        <taxon>Chromobacterium</taxon>
    </lineage>
</organism>
<keyword evidence="3" id="KW-1185">Reference proteome</keyword>
<sequence>MSLIGFVCCRVFSIALFWCGMKALGIGVLMLLLHIGKEKALNAPLRRE</sequence>
<keyword evidence="1" id="KW-1133">Transmembrane helix</keyword>
<proteinExistence type="predicted"/>
<protein>
    <submittedName>
        <fullName evidence="2">Uncharacterized protein</fullName>
    </submittedName>
</protein>
<dbReference type="GeneID" id="58560826"/>
<name>A0ABS3GID9_9NEIS</name>
<comment type="caution">
    <text evidence="2">The sequence shown here is derived from an EMBL/GenBank/DDBJ whole genome shotgun (WGS) entry which is preliminary data.</text>
</comment>